<dbReference type="EMBL" id="LT629688">
    <property type="protein sequence ID" value="SDE07613.1"/>
    <property type="molecule type" value="Genomic_DNA"/>
</dbReference>
<evidence type="ECO:0000313" key="2">
    <source>
        <dbReference type="EMBL" id="SDE07613.1"/>
    </source>
</evidence>
<dbReference type="Proteomes" id="UP000198546">
    <property type="component" value="Chromosome i"/>
</dbReference>
<dbReference type="PANTHER" id="PTHR47992">
    <property type="entry name" value="PROTEIN PHOSPHATASE"/>
    <property type="match status" value="1"/>
</dbReference>
<gene>
    <name evidence="2" type="ORF">SAMN04489747_2446</name>
</gene>
<organism evidence="2 3">
    <name type="scientific">Auraticoccus monumenti</name>
    <dbReference type="NCBI Taxonomy" id="675864"/>
    <lineage>
        <taxon>Bacteria</taxon>
        <taxon>Bacillati</taxon>
        <taxon>Actinomycetota</taxon>
        <taxon>Actinomycetes</taxon>
        <taxon>Propionibacteriales</taxon>
        <taxon>Propionibacteriaceae</taxon>
        <taxon>Auraticoccus</taxon>
    </lineage>
</organism>
<name>A0A1G6ZZ05_9ACTN</name>
<dbReference type="CDD" id="cd00143">
    <property type="entry name" value="PP2Cc"/>
    <property type="match status" value="1"/>
</dbReference>
<evidence type="ECO:0000259" key="1">
    <source>
        <dbReference type="PROSITE" id="PS51746"/>
    </source>
</evidence>
<dbReference type="STRING" id="675864.SAMN04489747_2446"/>
<feature type="domain" description="PPM-type phosphatase" evidence="1">
    <location>
        <begin position="5"/>
        <end position="234"/>
    </location>
</feature>
<dbReference type="InterPro" id="IPR015655">
    <property type="entry name" value="PP2C"/>
</dbReference>
<proteinExistence type="predicted"/>
<reference evidence="2 3" key="1">
    <citation type="submission" date="2016-10" db="EMBL/GenBank/DDBJ databases">
        <authorList>
            <person name="de Groot N.N."/>
        </authorList>
    </citation>
    <scope>NUCLEOTIDE SEQUENCE [LARGE SCALE GENOMIC DNA]</scope>
    <source>
        <strain evidence="2 3">MON 2.2</strain>
    </source>
</reference>
<dbReference type="PROSITE" id="PS51746">
    <property type="entry name" value="PPM_2"/>
    <property type="match status" value="1"/>
</dbReference>
<dbReference type="SMART" id="SM00331">
    <property type="entry name" value="PP2C_SIG"/>
    <property type="match status" value="1"/>
</dbReference>
<dbReference type="Pfam" id="PF13672">
    <property type="entry name" value="PP2C_2"/>
    <property type="match status" value="1"/>
</dbReference>
<accession>A0A1G6ZZ05</accession>
<dbReference type="SUPFAM" id="SSF81606">
    <property type="entry name" value="PP2C-like"/>
    <property type="match status" value="1"/>
</dbReference>
<dbReference type="SMART" id="SM00332">
    <property type="entry name" value="PP2Cc"/>
    <property type="match status" value="1"/>
</dbReference>
<dbReference type="AlphaFoldDB" id="A0A1G6ZZ05"/>
<sequence>MLQFRSVVRTDVGVRNHNEDSAFAGSSLLMVADGVGGAAAGEIASSSATYVASAAALMEGRRVAAAELLTRALTFANRQIHTDATDRADRHRMATTATAVLSDGLTVALGHVGDSRAYRFRAGRLTQLTRDDSLLQEMLDAGVVRPEDARSYPHRNVITRSLGQDEDVELVITPLELVAGDRLLLCSDGVTDVLEDVQLADALTLDLDAAAERVVAEALALGSRDNITCVVAEVVDREWVRPWGTVAGAGWDPTNLIDAAAVRWGAGSGPGTVLTGR</sequence>
<dbReference type="GO" id="GO:0004722">
    <property type="term" value="F:protein serine/threonine phosphatase activity"/>
    <property type="evidence" value="ECO:0007669"/>
    <property type="project" value="InterPro"/>
</dbReference>
<dbReference type="OrthoDB" id="9801841at2"/>
<evidence type="ECO:0000313" key="3">
    <source>
        <dbReference type="Proteomes" id="UP000198546"/>
    </source>
</evidence>
<dbReference type="Gene3D" id="3.60.40.10">
    <property type="entry name" value="PPM-type phosphatase domain"/>
    <property type="match status" value="1"/>
</dbReference>
<dbReference type="InterPro" id="IPR036457">
    <property type="entry name" value="PPM-type-like_dom_sf"/>
</dbReference>
<keyword evidence="3" id="KW-1185">Reference proteome</keyword>
<protein>
    <submittedName>
        <fullName evidence="2">Serine/threonine protein phosphatase PrpC</fullName>
    </submittedName>
</protein>
<dbReference type="RefSeq" id="WP_090593937.1">
    <property type="nucleotide sequence ID" value="NZ_LT629688.1"/>
</dbReference>
<dbReference type="InterPro" id="IPR001932">
    <property type="entry name" value="PPM-type_phosphatase-like_dom"/>
</dbReference>